<comment type="function">
    <text evidence="5">Zinc chaperone that directly transfers zinc cofactor to target proteins, thereby activating them. Zinc is transferred from the CXCC motif in the GTPase domain to the zinc binding site in target proteins in a process requiring GTP hydrolysis.</text>
</comment>
<evidence type="ECO:0000256" key="2">
    <source>
        <dbReference type="ARBA" id="ARBA00022801"/>
    </source>
</evidence>
<evidence type="ECO:0000256" key="4">
    <source>
        <dbReference type="ARBA" id="ARBA00034320"/>
    </source>
</evidence>
<comment type="catalytic activity">
    <reaction evidence="6">
        <text>GTP + H2O = GDP + phosphate + H(+)</text>
        <dbReference type="Rhea" id="RHEA:19669"/>
        <dbReference type="ChEBI" id="CHEBI:15377"/>
        <dbReference type="ChEBI" id="CHEBI:15378"/>
        <dbReference type="ChEBI" id="CHEBI:37565"/>
        <dbReference type="ChEBI" id="CHEBI:43474"/>
        <dbReference type="ChEBI" id="CHEBI:58189"/>
    </reaction>
    <physiologicalReaction direction="left-to-right" evidence="6">
        <dbReference type="Rhea" id="RHEA:19670"/>
    </physiologicalReaction>
</comment>
<dbReference type="InterPro" id="IPR003495">
    <property type="entry name" value="CobW/HypB/UreG_nucleotide-bd"/>
</dbReference>
<dbReference type="EMBL" id="ATFE01000016">
    <property type="protein sequence ID" value="EPF27701.1"/>
    <property type="molecule type" value="Genomic_DNA"/>
</dbReference>
<dbReference type="GO" id="GO:0016787">
    <property type="term" value="F:hydrolase activity"/>
    <property type="evidence" value="ECO:0007669"/>
    <property type="project" value="UniProtKB-KW"/>
</dbReference>
<dbReference type="SMART" id="SM00833">
    <property type="entry name" value="CobW_C"/>
    <property type="match status" value="1"/>
</dbReference>
<comment type="similarity">
    <text evidence="4">Belongs to the SIMIBI class G3E GTPase family. ZNG1 subfamily.</text>
</comment>
<evidence type="ECO:0000256" key="5">
    <source>
        <dbReference type="ARBA" id="ARBA00045658"/>
    </source>
</evidence>
<dbReference type="Pfam" id="PF07683">
    <property type="entry name" value="CobW_C"/>
    <property type="match status" value="1"/>
</dbReference>
<feature type="domain" description="CobW C-terminal" evidence="7">
    <location>
        <begin position="217"/>
        <end position="299"/>
    </location>
</feature>
<dbReference type="InterPro" id="IPR027417">
    <property type="entry name" value="P-loop_NTPase"/>
</dbReference>
<evidence type="ECO:0000256" key="3">
    <source>
        <dbReference type="ARBA" id="ARBA00023186"/>
    </source>
</evidence>
<dbReference type="SUPFAM" id="SSF52540">
    <property type="entry name" value="P-loop containing nucleoside triphosphate hydrolases"/>
    <property type="match status" value="1"/>
</dbReference>
<organism evidence="8 9">
    <name type="scientific">Treponema medium ATCC 700293</name>
    <dbReference type="NCBI Taxonomy" id="1125700"/>
    <lineage>
        <taxon>Bacteria</taxon>
        <taxon>Pseudomonadati</taxon>
        <taxon>Spirochaetota</taxon>
        <taxon>Spirochaetia</taxon>
        <taxon>Spirochaetales</taxon>
        <taxon>Treponemataceae</taxon>
        <taxon>Treponema</taxon>
    </lineage>
</organism>
<dbReference type="Gene3D" id="3.40.50.300">
    <property type="entry name" value="P-loop containing nucleotide triphosphate hydrolases"/>
    <property type="match status" value="1"/>
</dbReference>
<name>A0AA87NSN3_TREMD</name>
<dbReference type="PANTHER" id="PTHR13748">
    <property type="entry name" value="COBW-RELATED"/>
    <property type="match status" value="1"/>
</dbReference>
<dbReference type="Pfam" id="PF02492">
    <property type="entry name" value="cobW"/>
    <property type="match status" value="1"/>
</dbReference>
<keyword evidence="1" id="KW-0547">Nucleotide-binding</keyword>
<evidence type="ECO:0000256" key="6">
    <source>
        <dbReference type="ARBA" id="ARBA00049117"/>
    </source>
</evidence>
<dbReference type="GO" id="GO:0000166">
    <property type="term" value="F:nucleotide binding"/>
    <property type="evidence" value="ECO:0007669"/>
    <property type="project" value="UniProtKB-KW"/>
</dbReference>
<dbReference type="InterPro" id="IPR011629">
    <property type="entry name" value="CobW-like_C"/>
</dbReference>
<dbReference type="SUPFAM" id="SSF90002">
    <property type="entry name" value="Hypothetical protein YjiA, C-terminal domain"/>
    <property type="match status" value="1"/>
</dbReference>
<accession>A0AA87NSN3</accession>
<dbReference type="InterPro" id="IPR051316">
    <property type="entry name" value="Zinc-reg_GTPase_activator"/>
</dbReference>
<keyword evidence="2" id="KW-0378">Hydrolase</keyword>
<dbReference type="GO" id="GO:0005737">
    <property type="term" value="C:cytoplasm"/>
    <property type="evidence" value="ECO:0007669"/>
    <property type="project" value="TreeGrafter"/>
</dbReference>
<gene>
    <name evidence="8" type="ORF">HMPREF9195_02199</name>
</gene>
<reference evidence="8 9" key="1">
    <citation type="submission" date="2013-04" db="EMBL/GenBank/DDBJ databases">
        <title>The Genome Sequence of Treponema medium ATCC 700293.</title>
        <authorList>
            <consortium name="The Broad Institute Genomics Platform"/>
            <person name="Earl A."/>
            <person name="Ward D."/>
            <person name="Feldgarden M."/>
            <person name="Gevers D."/>
            <person name="Leonetti C."/>
            <person name="Blanton J.M."/>
            <person name="Dewhirst F.E."/>
            <person name="Izard J."/>
            <person name="Walker B."/>
            <person name="Young S."/>
            <person name="Zeng Q."/>
            <person name="Gargeya S."/>
            <person name="Fitzgerald M."/>
            <person name="Haas B."/>
            <person name="Abouelleil A."/>
            <person name="Allen A.W."/>
            <person name="Alvarado L."/>
            <person name="Arachchi H.M."/>
            <person name="Berlin A.M."/>
            <person name="Chapman S.B."/>
            <person name="Gainer-Dewar J."/>
            <person name="Goldberg J."/>
            <person name="Griggs A."/>
            <person name="Gujja S."/>
            <person name="Hansen M."/>
            <person name="Howarth C."/>
            <person name="Imamovic A."/>
            <person name="Ireland A."/>
            <person name="Larimer J."/>
            <person name="McCowan C."/>
            <person name="Murphy C."/>
            <person name="Pearson M."/>
            <person name="Poon T.W."/>
            <person name="Priest M."/>
            <person name="Roberts A."/>
            <person name="Saif S."/>
            <person name="Shea T."/>
            <person name="Sisk P."/>
            <person name="Sykes S."/>
            <person name="Wortman J."/>
            <person name="Nusbaum C."/>
            <person name="Birren B."/>
        </authorList>
    </citation>
    <scope>NUCLEOTIDE SEQUENCE [LARGE SCALE GENOMIC DNA]</scope>
    <source>
        <strain evidence="8 9">ATCC 700293</strain>
    </source>
</reference>
<evidence type="ECO:0000313" key="9">
    <source>
        <dbReference type="Proteomes" id="UP000014634"/>
    </source>
</evidence>
<sequence length="328" mass="36583">MKIFVISGFLGAGKTTFIQALSKKTGINFAVMENEYGEAGIDGALLKHDRLKVWELTEGCICCSLKSDFASSILTIANTLAPEYLIVEPTGVGLLSAVLNNIGKIEYDRIQLLEPVTVADVHCVEHYLKEFGDIYADQLKNTPRILLSKIENTSAEELDRITAILRTVNPHAEILNTPYQNQPEEWWCRLLQTPLNKQRTIVHPEKDHAPDLENISIAGIAVDTVNELLELLIALLRGYFGIVYRAKGFVSIGGQWTKFDIVDKQYTVVVCDPMPESKVVIIGQKLDRERLRKAFTAAAPLSYRPYTIAQGAEYGLKRGMSFPSLSVR</sequence>
<keyword evidence="3" id="KW-0143">Chaperone</keyword>
<dbReference type="AlphaFoldDB" id="A0AA87NSN3"/>
<evidence type="ECO:0000313" key="8">
    <source>
        <dbReference type="EMBL" id="EPF27701.1"/>
    </source>
</evidence>
<evidence type="ECO:0000256" key="1">
    <source>
        <dbReference type="ARBA" id="ARBA00022741"/>
    </source>
</evidence>
<dbReference type="Gene3D" id="3.30.1220.10">
    <property type="entry name" value="CobW-like, C-terminal domain"/>
    <property type="match status" value="1"/>
</dbReference>
<protein>
    <recommendedName>
        <fullName evidence="7">CobW C-terminal domain-containing protein</fullName>
    </recommendedName>
</protein>
<dbReference type="Proteomes" id="UP000014634">
    <property type="component" value="Unassembled WGS sequence"/>
</dbReference>
<dbReference type="RefSeq" id="WP_016524123.1">
    <property type="nucleotide sequence ID" value="NZ_KE332517.1"/>
</dbReference>
<dbReference type="PANTHER" id="PTHR13748:SF62">
    <property type="entry name" value="COBW DOMAIN-CONTAINING PROTEIN"/>
    <property type="match status" value="1"/>
</dbReference>
<proteinExistence type="inferred from homology"/>
<comment type="caution">
    <text evidence="8">The sequence shown here is derived from an EMBL/GenBank/DDBJ whole genome shotgun (WGS) entry which is preliminary data.</text>
</comment>
<evidence type="ECO:0000259" key="7">
    <source>
        <dbReference type="SMART" id="SM00833"/>
    </source>
</evidence>
<dbReference type="InterPro" id="IPR036627">
    <property type="entry name" value="CobW-likC_sf"/>
</dbReference>